<evidence type="ECO:0000313" key="3">
    <source>
        <dbReference type="Proteomes" id="UP001499942"/>
    </source>
</evidence>
<protein>
    <submittedName>
        <fullName evidence="2">Nitroreductase family deazaflavin-dependent oxidoreductase</fullName>
    </submittedName>
</protein>
<sequence length="160" mass="17964">MSRLPVAMFRIGLGPLFAGRLLLLIHTGRTTGRTRKTVLEVVDREPGQPAWTIASGFGAQADWYRNLEHQPKATIQLGRRYHPVTARFLTPEEGAGVMVRYARAHPLLARRLSTAMGFPTDGSPESYRRVGRELPFVRLERQLPPADAEARPSARRPKRS</sequence>
<evidence type="ECO:0000256" key="1">
    <source>
        <dbReference type="SAM" id="MobiDB-lite"/>
    </source>
</evidence>
<organism evidence="2 3">
    <name type="scientific">Streptomyces gobitricini</name>
    <dbReference type="NCBI Taxonomy" id="68211"/>
    <lineage>
        <taxon>Bacteria</taxon>
        <taxon>Bacillati</taxon>
        <taxon>Actinomycetota</taxon>
        <taxon>Actinomycetes</taxon>
        <taxon>Kitasatosporales</taxon>
        <taxon>Streptomycetaceae</taxon>
        <taxon>Streptomyces</taxon>
    </lineage>
</organism>
<name>A0ABN3M1W3_9ACTN</name>
<dbReference type="Pfam" id="PF04075">
    <property type="entry name" value="F420H2_quin_red"/>
    <property type="match status" value="1"/>
</dbReference>
<keyword evidence="3" id="KW-1185">Reference proteome</keyword>
<evidence type="ECO:0000313" key="2">
    <source>
        <dbReference type="EMBL" id="GAA2494488.1"/>
    </source>
</evidence>
<dbReference type="NCBIfam" id="TIGR00026">
    <property type="entry name" value="hi_GC_TIGR00026"/>
    <property type="match status" value="1"/>
</dbReference>
<reference evidence="2 3" key="1">
    <citation type="journal article" date="2019" name="Int. J. Syst. Evol. Microbiol.">
        <title>The Global Catalogue of Microorganisms (GCM) 10K type strain sequencing project: providing services to taxonomists for standard genome sequencing and annotation.</title>
        <authorList>
            <consortium name="The Broad Institute Genomics Platform"/>
            <consortium name="The Broad Institute Genome Sequencing Center for Infectious Disease"/>
            <person name="Wu L."/>
            <person name="Ma J."/>
        </authorList>
    </citation>
    <scope>NUCLEOTIDE SEQUENCE [LARGE SCALE GENOMIC DNA]</scope>
    <source>
        <strain evidence="2 3">JCM 5062</strain>
    </source>
</reference>
<accession>A0ABN3M1W3</accession>
<feature type="region of interest" description="Disordered" evidence="1">
    <location>
        <begin position="138"/>
        <end position="160"/>
    </location>
</feature>
<dbReference type="Proteomes" id="UP001499942">
    <property type="component" value="Unassembled WGS sequence"/>
</dbReference>
<comment type="caution">
    <text evidence="2">The sequence shown here is derived from an EMBL/GenBank/DDBJ whole genome shotgun (WGS) entry which is preliminary data.</text>
</comment>
<proteinExistence type="predicted"/>
<dbReference type="InterPro" id="IPR004378">
    <property type="entry name" value="F420H2_quin_Rdtase"/>
</dbReference>
<dbReference type="EMBL" id="BAAASR010000015">
    <property type="protein sequence ID" value="GAA2494488.1"/>
    <property type="molecule type" value="Genomic_DNA"/>
</dbReference>
<dbReference type="RefSeq" id="WP_425575652.1">
    <property type="nucleotide sequence ID" value="NZ_BAAASR010000015.1"/>
</dbReference>
<gene>
    <name evidence="2" type="ORF">GCM10010393_28100</name>
</gene>
<dbReference type="Gene3D" id="2.30.110.10">
    <property type="entry name" value="Electron Transport, Fmn-binding Protein, Chain A"/>
    <property type="match status" value="1"/>
</dbReference>
<dbReference type="InterPro" id="IPR012349">
    <property type="entry name" value="Split_barrel_FMN-bd"/>
</dbReference>